<dbReference type="InterPro" id="IPR008241">
    <property type="entry name" value="Isochorismate_pyruvate-lyase"/>
</dbReference>
<protein>
    <recommendedName>
        <fullName evidence="1">chorismate mutase</fullName>
        <ecNumber evidence="1">5.4.99.5</ecNumber>
    </recommendedName>
</protein>
<dbReference type="RefSeq" id="WP_320506429.1">
    <property type="nucleotide sequence ID" value="NZ_JAXCLW010000001.1"/>
</dbReference>
<dbReference type="EMBL" id="JAXCLW010000001">
    <property type="protein sequence ID" value="MDY0881361.1"/>
    <property type="molecule type" value="Genomic_DNA"/>
</dbReference>
<dbReference type="SMART" id="SM00830">
    <property type="entry name" value="CM_2"/>
    <property type="match status" value="1"/>
</dbReference>
<dbReference type="EC" id="5.4.99.5" evidence="1"/>
<dbReference type="InterPro" id="IPR036979">
    <property type="entry name" value="CM_dom_sf"/>
</dbReference>
<evidence type="ECO:0000256" key="1">
    <source>
        <dbReference type="ARBA" id="ARBA00012404"/>
    </source>
</evidence>
<dbReference type="InterPro" id="IPR002701">
    <property type="entry name" value="CM_II_prokaryot"/>
</dbReference>
<dbReference type="PANTHER" id="PTHR38041">
    <property type="entry name" value="CHORISMATE MUTASE"/>
    <property type="match status" value="1"/>
</dbReference>
<evidence type="ECO:0000313" key="5">
    <source>
        <dbReference type="Proteomes" id="UP001279642"/>
    </source>
</evidence>
<comment type="caution">
    <text evidence="4">The sequence shown here is derived from an EMBL/GenBank/DDBJ whole genome shotgun (WGS) entry which is preliminary data.</text>
</comment>
<reference evidence="4 5" key="1">
    <citation type="journal article" date="2016" name="Antonie Van Leeuwenhoek">
        <title>Dongia soli sp. nov., isolated from soil from Dokdo, Korea.</title>
        <authorList>
            <person name="Kim D.U."/>
            <person name="Lee H."/>
            <person name="Kim H."/>
            <person name="Kim S.G."/>
            <person name="Ka J.O."/>
        </authorList>
    </citation>
    <scope>NUCLEOTIDE SEQUENCE [LARGE SCALE GENOMIC DNA]</scope>
    <source>
        <strain evidence="4 5">D78</strain>
    </source>
</reference>
<keyword evidence="5" id="KW-1185">Reference proteome</keyword>
<dbReference type="Proteomes" id="UP001279642">
    <property type="component" value="Unassembled WGS sequence"/>
</dbReference>
<organism evidence="4 5">
    <name type="scientific">Dongia soli</name>
    <dbReference type="NCBI Taxonomy" id="600628"/>
    <lineage>
        <taxon>Bacteria</taxon>
        <taxon>Pseudomonadati</taxon>
        <taxon>Pseudomonadota</taxon>
        <taxon>Alphaproteobacteria</taxon>
        <taxon>Rhodospirillales</taxon>
        <taxon>Dongiaceae</taxon>
        <taxon>Dongia</taxon>
    </lineage>
</organism>
<dbReference type="InterPro" id="IPR051331">
    <property type="entry name" value="Chorismate_mutase-related"/>
</dbReference>
<keyword evidence="2" id="KW-0413">Isomerase</keyword>
<name>A0ABU5E659_9PROT</name>
<proteinExistence type="predicted"/>
<evidence type="ECO:0000259" key="3">
    <source>
        <dbReference type="PROSITE" id="PS51168"/>
    </source>
</evidence>
<sequence length="100" mass="11317">MTSRRKTCADMAEVRASIDAIDRELVAILADRLHFIAEAARIKPSRDQVRDDERVEDVLAKVRAAAAEEGIDPELIAGVFRELVERSIAHEFALFDQRNR</sequence>
<dbReference type="Pfam" id="PF01817">
    <property type="entry name" value="CM_2"/>
    <property type="match status" value="1"/>
</dbReference>
<dbReference type="PIRSF" id="PIRSF029775">
    <property type="entry name" value="Isochor_pyr_lyas"/>
    <property type="match status" value="1"/>
</dbReference>
<evidence type="ECO:0000313" key="4">
    <source>
        <dbReference type="EMBL" id="MDY0881361.1"/>
    </source>
</evidence>
<dbReference type="PANTHER" id="PTHR38041:SF1">
    <property type="entry name" value="CHORISMATE MUTASE"/>
    <property type="match status" value="1"/>
</dbReference>
<dbReference type="SUPFAM" id="SSF48600">
    <property type="entry name" value="Chorismate mutase II"/>
    <property type="match status" value="1"/>
</dbReference>
<gene>
    <name evidence="4" type="ORF">SMD27_00760</name>
</gene>
<evidence type="ECO:0000256" key="2">
    <source>
        <dbReference type="ARBA" id="ARBA00023235"/>
    </source>
</evidence>
<dbReference type="PROSITE" id="PS51168">
    <property type="entry name" value="CHORISMATE_MUT_2"/>
    <property type="match status" value="1"/>
</dbReference>
<accession>A0ABU5E659</accession>
<feature type="domain" description="Chorismate mutase" evidence="3">
    <location>
        <begin position="5"/>
        <end position="95"/>
    </location>
</feature>
<dbReference type="InterPro" id="IPR036263">
    <property type="entry name" value="Chorismate_II_sf"/>
</dbReference>
<dbReference type="Gene3D" id="1.20.59.10">
    <property type="entry name" value="Chorismate mutase"/>
    <property type="match status" value="1"/>
</dbReference>